<organism evidence="3 4">
    <name type="scientific">Actinomortierella ambigua</name>
    <dbReference type="NCBI Taxonomy" id="1343610"/>
    <lineage>
        <taxon>Eukaryota</taxon>
        <taxon>Fungi</taxon>
        <taxon>Fungi incertae sedis</taxon>
        <taxon>Mucoromycota</taxon>
        <taxon>Mortierellomycotina</taxon>
        <taxon>Mortierellomycetes</taxon>
        <taxon>Mortierellales</taxon>
        <taxon>Mortierellaceae</taxon>
        <taxon>Actinomortierella</taxon>
    </lineage>
</organism>
<reference evidence="3" key="1">
    <citation type="journal article" date="2020" name="Fungal Divers.">
        <title>Resolving the Mortierellaceae phylogeny through synthesis of multi-gene phylogenetics and phylogenomics.</title>
        <authorList>
            <person name="Vandepol N."/>
            <person name="Liber J."/>
            <person name="Desiro A."/>
            <person name="Na H."/>
            <person name="Kennedy M."/>
            <person name="Barry K."/>
            <person name="Grigoriev I.V."/>
            <person name="Miller A.N."/>
            <person name="O'Donnell K."/>
            <person name="Stajich J.E."/>
            <person name="Bonito G."/>
        </authorList>
    </citation>
    <scope>NUCLEOTIDE SEQUENCE</scope>
    <source>
        <strain evidence="3">BC1065</strain>
    </source>
</reference>
<name>A0A9P6Q5X8_9FUNG</name>
<dbReference type="Pfam" id="PF00013">
    <property type="entry name" value="KH_1"/>
    <property type="match status" value="1"/>
</dbReference>
<dbReference type="AlphaFoldDB" id="A0A9P6Q5X8"/>
<evidence type="ECO:0000313" key="4">
    <source>
        <dbReference type="Proteomes" id="UP000807716"/>
    </source>
</evidence>
<dbReference type="OrthoDB" id="5392646at2759"/>
<protein>
    <recommendedName>
        <fullName evidence="2">K Homology domain-containing protein</fullName>
    </recommendedName>
</protein>
<dbReference type="GO" id="GO:0003723">
    <property type="term" value="F:RNA binding"/>
    <property type="evidence" value="ECO:0007669"/>
    <property type="project" value="InterPro"/>
</dbReference>
<dbReference type="Proteomes" id="UP000807716">
    <property type="component" value="Unassembled WGS sequence"/>
</dbReference>
<sequence length="741" mass="83445">MTINRIGPCRPVLAWVCPGAARSPNKFLASGHRFRPFSSTAFTLDESSDHPRDNHRKSKRQQPPIRGNNRRFGAPTEKYGAQPRKYVSRWERERIEEETREKVDQLSSSLYSDYDPEGTASKNVVLSASAKVAMEDLMALKPEKNVVTPEEFDKVRDQISRAFKVDQLRQILETQKIPATGKKAHLVTQVAMLMGLEILEPPKPAPVMEDPLPLGDYEGISQICPSSRQELFFILGSEPGTLQKLEREKCVRISINIMDETYTIRGSEEAVQDAKARIKELVTVTEENWDISAYPREPDMTSPRSLEEIARRSGTYVTLKDDKTLLVAGRTARNIEEAKQLFDLKAHKPAIPETNEILTLGQDDFAQYGMYPIYDPLLLGPEASRQALFRINENGQSNPDASLKLNSLLHPVQASGARSKALSELGSRFETFAQDHLKDGQRFELSARFGHLLFHNPSDNILKVPVEGAFTVERLESWLEKSDAPRFFDSFPFFKVVSQLRRVEETQRRTIEVDYVNSPRYLLSNKDRSNIPLAPVQIVYEVGPNSNDHVVLKEGKRVVSRLNTNLMMLTRPADIQIRGEVIQTILSTHQELIRLASESSLVSDRLVSPPFFSFGASASVMQQDEQPAASQVGLLPTHTLQSVRLRVTREFDFGGFTLAASDVQDQLRPIRRQELVLLPKKVSPPRIASAQKEPEPTNSVTDRSTSDKRGESEGAVQQKTSSPLENWSEFMSRALDLSSQL</sequence>
<evidence type="ECO:0000313" key="3">
    <source>
        <dbReference type="EMBL" id="KAG0258743.1"/>
    </source>
</evidence>
<evidence type="ECO:0000256" key="1">
    <source>
        <dbReference type="SAM" id="MobiDB-lite"/>
    </source>
</evidence>
<feature type="region of interest" description="Disordered" evidence="1">
    <location>
        <begin position="43"/>
        <end position="80"/>
    </location>
</feature>
<keyword evidence="4" id="KW-1185">Reference proteome</keyword>
<feature type="domain" description="K Homology" evidence="2">
    <location>
        <begin position="233"/>
        <end position="280"/>
    </location>
</feature>
<evidence type="ECO:0000259" key="2">
    <source>
        <dbReference type="Pfam" id="PF00013"/>
    </source>
</evidence>
<accession>A0A9P6Q5X8</accession>
<proteinExistence type="predicted"/>
<gene>
    <name evidence="3" type="ORF">DFQ27_004472</name>
</gene>
<feature type="region of interest" description="Disordered" evidence="1">
    <location>
        <begin position="683"/>
        <end position="727"/>
    </location>
</feature>
<feature type="compositionally biased region" description="Polar residues" evidence="1">
    <location>
        <begin position="715"/>
        <end position="725"/>
    </location>
</feature>
<dbReference type="InterPro" id="IPR004088">
    <property type="entry name" value="KH_dom_type_1"/>
</dbReference>
<comment type="caution">
    <text evidence="3">The sequence shown here is derived from an EMBL/GenBank/DDBJ whole genome shotgun (WGS) entry which is preliminary data.</text>
</comment>
<dbReference type="EMBL" id="JAAAJB010000310">
    <property type="protein sequence ID" value="KAG0258743.1"/>
    <property type="molecule type" value="Genomic_DNA"/>
</dbReference>